<keyword evidence="2" id="KW-1185">Reference proteome</keyword>
<reference evidence="1 2" key="1">
    <citation type="journal article" date="2021" name="Arch. Microbiol.">
        <title>Thalassobius aquimarinus sp. nov., isolated from the Sea of Japan seashore.</title>
        <authorList>
            <person name="Kurilenko V.V."/>
            <person name="Romanenko L.A."/>
            <person name="Chernysheva N.Y."/>
            <person name="Velansky P.V."/>
            <person name="Tekutyeva L.A."/>
            <person name="Isaeva M.P."/>
            <person name="Mikhailov V.V."/>
        </authorList>
    </citation>
    <scope>NUCLEOTIDE SEQUENCE [LARGE SCALE GENOMIC DNA]</scope>
    <source>
        <strain evidence="1 2">KMM 8518</strain>
    </source>
</reference>
<evidence type="ECO:0000313" key="1">
    <source>
        <dbReference type="EMBL" id="MBR9651967.1"/>
    </source>
</evidence>
<proteinExistence type="predicted"/>
<evidence type="ECO:0000313" key="2">
    <source>
        <dbReference type="Proteomes" id="UP001195941"/>
    </source>
</evidence>
<organism evidence="1 2">
    <name type="scientific">Thalassovita aquimarina</name>
    <dbReference type="NCBI Taxonomy" id="2785917"/>
    <lineage>
        <taxon>Bacteria</taxon>
        <taxon>Pseudomonadati</taxon>
        <taxon>Pseudomonadota</taxon>
        <taxon>Alphaproteobacteria</taxon>
        <taxon>Rhodobacterales</taxon>
        <taxon>Roseobacteraceae</taxon>
        <taxon>Thalassovita</taxon>
    </lineage>
</organism>
<comment type="caution">
    <text evidence="1">The sequence shown here is derived from an EMBL/GenBank/DDBJ whole genome shotgun (WGS) entry which is preliminary data.</text>
</comment>
<dbReference type="EMBL" id="JADMKU010000011">
    <property type="protein sequence ID" value="MBR9651967.1"/>
    <property type="molecule type" value="Genomic_DNA"/>
</dbReference>
<name>A0ABS5HT59_9RHOB</name>
<gene>
    <name evidence="1" type="ORF">IT775_12625</name>
</gene>
<sequence length="165" mass="18057">MHLFPNIKAKKFSECEHGELVSIQVRGEIHSALCVADEDGKKELLLLDNPTPDRNFMLVTELPDTIVKSYGTDWLLSTSSPMESPSQALSERGAIAHSTEGLFIVCSYSSQGFIDPAVCRLDRPGIRVDTGFPKISFADTAWEISIYDPTTRSSVTLASKAQPAP</sequence>
<accession>A0ABS5HT59</accession>
<dbReference type="Proteomes" id="UP001195941">
    <property type="component" value="Unassembled WGS sequence"/>
</dbReference>
<protein>
    <submittedName>
        <fullName evidence="1">Uncharacterized protein</fullName>
    </submittedName>
</protein>
<dbReference type="RefSeq" id="WP_212701488.1">
    <property type="nucleotide sequence ID" value="NZ_JADMKU010000011.1"/>
</dbReference>